<gene>
    <name evidence="3" type="ORF">LACBIDRAFT_329731</name>
</gene>
<feature type="region of interest" description="Disordered" evidence="1">
    <location>
        <begin position="118"/>
        <end position="137"/>
    </location>
</feature>
<dbReference type="KEGG" id="lbc:LACBIDRAFT_329731"/>
<feature type="region of interest" description="Disordered" evidence="1">
    <location>
        <begin position="1"/>
        <end position="56"/>
    </location>
</feature>
<evidence type="ECO:0000313" key="3">
    <source>
        <dbReference type="EMBL" id="EDR05443.1"/>
    </source>
</evidence>
<dbReference type="RefSeq" id="XP_001884001.1">
    <property type="nucleotide sequence ID" value="XM_001883966.1"/>
</dbReference>
<feature type="compositionally biased region" description="Basic and acidic residues" evidence="1">
    <location>
        <begin position="146"/>
        <end position="160"/>
    </location>
</feature>
<feature type="domain" description="DUF6532" evidence="2">
    <location>
        <begin position="284"/>
        <end position="484"/>
    </location>
</feature>
<protein>
    <submittedName>
        <fullName evidence="3">Predicted protein</fullName>
    </submittedName>
</protein>
<accession>B0DJ19</accession>
<organism evidence="4">
    <name type="scientific">Laccaria bicolor (strain S238N-H82 / ATCC MYA-4686)</name>
    <name type="common">Bicoloured deceiver</name>
    <name type="synonym">Laccaria laccata var. bicolor</name>
    <dbReference type="NCBI Taxonomy" id="486041"/>
    <lineage>
        <taxon>Eukaryota</taxon>
        <taxon>Fungi</taxon>
        <taxon>Dikarya</taxon>
        <taxon>Basidiomycota</taxon>
        <taxon>Agaricomycotina</taxon>
        <taxon>Agaricomycetes</taxon>
        <taxon>Agaricomycetidae</taxon>
        <taxon>Agaricales</taxon>
        <taxon>Agaricineae</taxon>
        <taxon>Hydnangiaceae</taxon>
        <taxon>Laccaria</taxon>
    </lineage>
</organism>
<feature type="region of interest" description="Disordered" evidence="1">
    <location>
        <begin position="186"/>
        <end position="225"/>
    </location>
</feature>
<feature type="region of interest" description="Disordered" evidence="1">
    <location>
        <begin position="76"/>
        <end position="111"/>
    </location>
</feature>
<name>B0DJ19_LACBS</name>
<dbReference type="Pfam" id="PF20149">
    <property type="entry name" value="DUF6532"/>
    <property type="match status" value="1"/>
</dbReference>
<dbReference type="Proteomes" id="UP000001194">
    <property type="component" value="Unassembled WGS sequence"/>
</dbReference>
<evidence type="ECO:0000259" key="2">
    <source>
        <dbReference type="Pfam" id="PF20149"/>
    </source>
</evidence>
<feature type="compositionally biased region" description="Basic and acidic residues" evidence="1">
    <location>
        <begin position="121"/>
        <end position="131"/>
    </location>
</feature>
<sequence length="524" mass="58578">MGKDKSDRAKKGAQTRALNAQIEQEEAQRLIEETKGGRSAKKDALSNATGERKVSKDIGKARATRLILFADDEMTSAEKRTTPSTKLMGKKPSAAVIQNDESDSQEEEKAPVRAIIQKRPHFTEHEEKDQDVPGLFDIPDADVEMASEHSRPSSRMDHSRASSCSEHFRSFSRCVTLPPLTDSDWGFQSSAPNSDDLHLSPRSDSDASAVVPKSQKKNKKSKAKTRRAEAFESEVWLQYIVNSRALDDGSSDWPSHAQIVTPLGKKEIRLLEQNEIMRSVIRHAIAALTKEMVLHNAWPEANERISYGKTLLLNACRTLVNEFPEVENIELRIKRDGTFSHKLSDVVEALKRIPFYKLGLGEEAVARIDSLLKKHAYVCPGKWGGEDGKTWEPDVKQVFLHPAIVDTLKAAYFAKPSSLGYEYLDKFNAGKQEPELPFPLIALSATGVFHGIYEYKTGAQVETNFDGNTFISTYTSHIRSLEKLKDEKPARYRHIMSTLYRLAVSHPTDIGTAGPGDVFDLIED</sequence>
<feature type="compositionally biased region" description="Basic and acidic residues" evidence="1">
    <location>
        <begin position="26"/>
        <end position="56"/>
    </location>
</feature>
<evidence type="ECO:0000313" key="4">
    <source>
        <dbReference type="Proteomes" id="UP000001194"/>
    </source>
</evidence>
<proteinExistence type="predicted"/>
<dbReference type="GeneID" id="6079538"/>
<dbReference type="OrthoDB" id="3225557at2759"/>
<dbReference type="HOGENOM" id="CLU_519776_0_0_1"/>
<evidence type="ECO:0000256" key="1">
    <source>
        <dbReference type="SAM" id="MobiDB-lite"/>
    </source>
</evidence>
<keyword evidence="4" id="KW-1185">Reference proteome</keyword>
<feature type="compositionally biased region" description="Basic and acidic residues" evidence="1">
    <location>
        <begin position="1"/>
        <end position="10"/>
    </location>
</feature>
<feature type="region of interest" description="Disordered" evidence="1">
    <location>
        <begin position="142"/>
        <end position="161"/>
    </location>
</feature>
<dbReference type="InterPro" id="IPR045341">
    <property type="entry name" value="DUF6532"/>
</dbReference>
<dbReference type="AlphaFoldDB" id="B0DJ19"/>
<feature type="compositionally biased region" description="Basic and acidic residues" evidence="1">
    <location>
        <begin position="195"/>
        <end position="205"/>
    </location>
</feature>
<reference evidence="3 4" key="1">
    <citation type="journal article" date="2008" name="Nature">
        <title>The genome of Laccaria bicolor provides insights into mycorrhizal symbiosis.</title>
        <authorList>
            <person name="Martin F."/>
            <person name="Aerts A."/>
            <person name="Ahren D."/>
            <person name="Brun A."/>
            <person name="Danchin E.G.J."/>
            <person name="Duchaussoy F."/>
            <person name="Gibon J."/>
            <person name="Kohler A."/>
            <person name="Lindquist E."/>
            <person name="Pereda V."/>
            <person name="Salamov A."/>
            <person name="Shapiro H.J."/>
            <person name="Wuyts J."/>
            <person name="Blaudez D."/>
            <person name="Buee M."/>
            <person name="Brokstein P."/>
            <person name="Canbaeck B."/>
            <person name="Cohen D."/>
            <person name="Courty P.E."/>
            <person name="Coutinho P.M."/>
            <person name="Delaruelle C."/>
            <person name="Detter J.C."/>
            <person name="Deveau A."/>
            <person name="DiFazio S."/>
            <person name="Duplessis S."/>
            <person name="Fraissinet-Tachet L."/>
            <person name="Lucic E."/>
            <person name="Frey-Klett P."/>
            <person name="Fourrey C."/>
            <person name="Feussner I."/>
            <person name="Gay G."/>
            <person name="Grimwood J."/>
            <person name="Hoegger P.J."/>
            <person name="Jain P."/>
            <person name="Kilaru S."/>
            <person name="Labbe J."/>
            <person name="Lin Y.C."/>
            <person name="Legue V."/>
            <person name="Le Tacon F."/>
            <person name="Marmeisse R."/>
            <person name="Melayah D."/>
            <person name="Montanini B."/>
            <person name="Muratet M."/>
            <person name="Nehls U."/>
            <person name="Niculita-Hirzel H."/>
            <person name="Oudot-Le Secq M.P."/>
            <person name="Peter M."/>
            <person name="Quesneville H."/>
            <person name="Rajashekar B."/>
            <person name="Reich M."/>
            <person name="Rouhier N."/>
            <person name="Schmutz J."/>
            <person name="Yin T."/>
            <person name="Chalot M."/>
            <person name="Henrissat B."/>
            <person name="Kuees U."/>
            <person name="Lucas S."/>
            <person name="Van de Peer Y."/>
            <person name="Podila G.K."/>
            <person name="Polle A."/>
            <person name="Pukkila P.J."/>
            <person name="Richardson P.M."/>
            <person name="Rouze P."/>
            <person name="Sanders I.R."/>
            <person name="Stajich J.E."/>
            <person name="Tunlid A."/>
            <person name="Tuskan G."/>
            <person name="Grigoriev I.V."/>
        </authorList>
    </citation>
    <scope>NUCLEOTIDE SEQUENCE [LARGE SCALE GENOMIC DNA]</scope>
    <source>
        <strain evidence="4">S238N-H82 / ATCC MYA-4686</strain>
    </source>
</reference>
<dbReference type="EMBL" id="DS547113">
    <property type="protein sequence ID" value="EDR05443.1"/>
    <property type="molecule type" value="Genomic_DNA"/>
</dbReference>
<dbReference type="InParanoid" id="B0DJ19"/>
<feature type="compositionally biased region" description="Basic residues" evidence="1">
    <location>
        <begin position="214"/>
        <end position="225"/>
    </location>
</feature>